<comment type="caution">
    <text evidence="1">The sequence shown here is derived from an EMBL/GenBank/DDBJ whole genome shotgun (WGS) entry which is preliminary data.</text>
</comment>
<accession>A0A2V0RAH2</accession>
<name>A0A2V0RAH2_9ZZZZ</name>
<reference evidence="1" key="1">
    <citation type="submission" date="2017-04" db="EMBL/GenBank/DDBJ databases">
        <title>Unveiling RNA virosphere associated with marine microorganisms.</title>
        <authorList>
            <person name="Urayama S."/>
            <person name="Takaki Y."/>
            <person name="Nishi S."/>
            <person name="Yoshida Y."/>
            <person name="Deguchi S."/>
            <person name="Takai K."/>
            <person name="Nunoura T."/>
        </authorList>
    </citation>
    <scope>NUCLEOTIDE SEQUENCE</scope>
</reference>
<protein>
    <submittedName>
        <fullName evidence="1">Uncharacterized protein</fullName>
    </submittedName>
</protein>
<evidence type="ECO:0000313" key="1">
    <source>
        <dbReference type="EMBL" id="GBH22077.1"/>
    </source>
</evidence>
<sequence>MAEPRAHPPERGGAMPGHAQLLFDLIENVTVTAEGMSSWLSNQPSSLRVLAEPMHGRSLASQDFIQREGYEHSGLPSACMVLTTATARVGGCSGNIYYGLKCIAGILPVITLRSPPAFMTAPDSEMTFPASHFDVLDIIPIQGDGMSPRQYLTKELNDAHVLRSGVRDGFITHSLCFRRDQPTGYDLAGLPVDVLNILLRSVLQKLERRREAREFFAEIAAQMSFDVRIVKALNGPYQLRFVPKAHYPEGKEVVRPFSEALYAMSLRFLYKGKPLSLNESAFLVHDRNDDRRFLAGWLERCFLYQERDAIGYGRIVQILGDFEFPLLTDGATDMRIETASYNYLKNLPAGEKSSQSDFDSFARLFTNDVMLDRFGTLIPMNDHQYAERPVMAYDDYVDRYKFCSGEARADLIGGDRKMAQIVFGETLSMRTSPEVMAKVSYRPGSGSFICIDQTRPIRQRLRQHDGLSQKHFGFANRPWHRDDRRHLLDSRWSNDRLDWQFPPGMSSSGVALLPLGHIVPFLHNGADRALFRIFSAYHHAVDDGRGRISPAAQDALQAVRSINQMWRFCLSCFCVSGSCQCVGSSLKIGGLWGWICSVAGCLLRSYAHPFDRDWKFNLNGEYVNDDSRSAINVTAMLGTRALLAPLRTIKACTMFDVAPDIVEHLSGNPSSITGTTRRFDRSPSTIERRRNLICTRTPIQDGDCLNYRDNYFWAECVGSDCTITRPLDLDLQSGRIAVMNPSASIEVSRPFSKVTRGVMCQICKNISECGTPPTYADHGTQSHWDKPWTAQCDLCDRSTNRVLVGGMLTFDSSSDYVLVPRRRVDTFARRPYTLKQQIDDTIGI</sequence>
<dbReference type="AlphaFoldDB" id="A0A2V0RAH2"/>
<proteinExistence type="predicted"/>
<dbReference type="EMBL" id="BDQA01000600">
    <property type="protein sequence ID" value="GBH22077.1"/>
    <property type="molecule type" value="Genomic_RNA"/>
</dbReference>
<organism evidence="1">
    <name type="scientific">viral metagenome</name>
    <dbReference type="NCBI Taxonomy" id="1070528"/>
    <lineage>
        <taxon>unclassified sequences</taxon>
        <taxon>metagenomes</taxon>
        <taxon>organismal metagenomes</taxon>
    </lineage>
</organism>